<dbReference type="Proteomes" id="UP000027222">
    <property type="component" value="Unassembled WGS sequence"/>
</dbReference>
<dbReference type="OrthoDB" id="271448at2759"/>
<accession>A0A067S8S8</accession>
<evidence type="ECO:0000259" key="4">
    <source>
        <dbReference type="PROSITE" id="PS51164"/>
    </source>
</evidence>
<keyword evidence="6" id="KW-1185">Reference proteome</keyword>
<dbReference type="HOGENOM" id="CLU_083070_0_0_1"/>
<evidence type="ECO:0000256" key="1">
    <source>
        <dbReference type="ARBA" id="ARBA00022729"/>
    </source>
</evidence>
<dbReference type="GO" id="GO:0005975">
    <property type="term" value="P:carbohydrate metabolic process"/>
    <property type="evidence" value="ECO:0007669"/>
    <property type="project" value="InterPro"/>
</dbReference>
<feature type="chain" id="PRO_5001648315" description="CBM1 domain-containing protein" evidence="3">
    <location>
        <begin position="19"/>
        <end position="327"/>
    </location>
</feature>
<protein>
    <recommendedName>
        <fullName evidence="4">CBM1 domain-containing protein</fullName>
    </recommendedName>
</protein>
<organism evidence="5 6">
    <name type="scientific">Galerina marginata (strain CBS 339.88)</name>
    <dbReference type="NCBI Taxonomy" id="685588"/>
    <lineage>
        <taxon>Eukaryota</taxon>
        <taxon>Fungi</taxon>
        <taxon>Dikarya</taxon>
        <taxon>Basidiomycota</taxon>
        <taxon>Agaricomycotina</taxon>
        <taxon>Agaricomycetes</taxon>
        <taxon>Agaricomycetidae</taxon>
        <taxon>Agaricales</taxon>
        <taxon>Agaricineae</taxon>
        <taxon>Strophariaceae</taxon>
        <taxon>Galerina</taxon>
    </lineage>
</organism>
<evidence type="ECO:0000313" key="5">
    <source>
        <dbReference type="EMBL" id="KDR67275.1"/>
    </source>
</evidence>
<keyword evidence="1 3" id="KW-0732">Signal</keyword>
<sequence>MHLRFLFSSSLAVSAVLAAEMYAQIDINAVLGFDAGPDNFYNAPLPPWVDGATPGWYYGPNPQKYPDLWTLHEMMCRLLWYYPDALHCPVPKPKPEPTQTVTKTVTTPTTTTTTATVTITVAPTPSDGYIETFDNITAAVQADDFMTFGLVETVDDCKAMCDSVPGCTFVNSFHDVNGKGGSTDLTCSLFKFCHTSADADNAGGQSQPDGSIDFIINSDGWCKVGNATITSTTTPVPSSTSTTTTTSTPSSTTTTKTTSTSTTHTTTHTTTQTTTHTSTHTTTKTSSPTPTGIAHYYQCGGTGYVGVTECVAPYTCVVQNPYYSQCI</sequence>
<feature type="domain" description="CBM1" evidence="4">
    <location>
        <begin position="291"/>
        <end position="327"/>
    </location>
</feature>
<proteinExistence type="predicted"/>
<feature type="region of interest" description="Disordered" evidence="2">
    <location>
        <begin position="232"/>
        <end position="288"/>
    </location>
</feature>
<dbReference type="GO" id="GO:0030248">
    <property type="term" value="F:cellulose binding"/>
    <property type="evidence" value="ECO:0007669"/>
    <property type="project" value="InterPro"/>
</dbReference>
<evidence type="ECO:0000256" key="3">
    <source>
        <dbReference type="SAM" id="SignalP"/>
    </source>
</evidence>
<dbReference type="AlphaFoldDB" id="A0A067S8S8"/>
<dbReference type="InterPro" id="IPR000254">
    <property type="entry name" value="CBD"/>
</dbReference>
<dbReference type="SMART" id="SM00236">
    <property type="entry name" value="fCBD"/>
    <property type="match status" value="1"/>
</dbReference>
<evidence type="ECO:0000313" key="6">
    <source>
        <dbReference type="Proteomes" id="UP000027222"/>
    </source>
</evidence>
<gene>
    <name evidence="5" type="ORF">GALMADRAFT_283615</name>
</gene>
<name>A0A067S8S8_GALM3</name>
<dbReference type="Pfam" id="PF00734">
    <property type="entry name" value="CBM_1"/>
    <property type="match status" value="1"/>
</dbReference>
<reference evidence="6" key="1">
    <citation type="journal article" date="2014" name="Proc. Natl. Acad. Sci. U.S.A.">
        <title>Extensive sampling of basidiomycete genomes demonstrates inadequacy of the white-rot/brown-rot paradigm for wood decay fungi.</title>
        <authorList>
            <person name="Riley R."/>
            <person name="Salamov A.A."/>
            <person name="Brown D.W."/>
            <person name="Nagy L.G."/>
            <person name="Floudas D."/>
            <person name="Held B.W."/>
            <person name="Levasseur A."/>
            <person name="Lombard V."/>
            <person name="Morin E."/>
            <person name="Otillar R."/>
            <person name="Lindquist E.A."/>
            <person name="Sun H."/>
            <person name="LaButti K.M."/>
            <person name="Schmutz J."/>
            <person name="Jabbour D."/>
            <person name="Luo H."/>
            <person name="Baker S.E."/>
            <person name="Pisabarro A.G."/>
            <person name="Walton J.D."/>
            <person name="Blanchette R.A."/>
            <person name="Henrissat B."/>
            <person name="Martin F."/>
            <person name="Cullen D."/>
            <person name="Hibbett D.S."/>
            <person name="Grigoriev I.V."/>
        </authorList>
    </citation>
    <scope>NUCLEOTIDE SEQUENCE [LARGE SCALE GENOMIC DNA]</scope>
    <source>
        <strain evidence="6">CBS 339.88</strain>
    </source>
</reference>
<dbReference type="InterPro" id="IPR035971">
    <property type="entry name" value="CBD_sf"/>
</dbReference>
<dbReference type="SUPFAM" id="SSF57180">
    <property type="entry name" value="Cellulose-binding domain"/>
    <property type="match status" value="1"/>
</dbReference>
<feature type="signal peptide" evidence="3">
    <location>
        <begin position="1"/>
        <end position="18"/>
    </location>
</feature>
<dbReference type="STRING" id="685588.A0A067S8S8"/>
<dbReference type="PROSITE" id="PS00562">
    <property type="entry name" value="CBM1_1"/>
    <property type="match status" value="1"/>
</dbReference>
<dbReference type="PROSITE" id="PS51164">
    <property type="entry name" value="CBM1_2"/>
    <property type="match status" value="1"/>
</dbReference>
<dbReference type="GO" id="GO:0005576">
    <property type="term" value="C:extracellular region"/>
    <property type="evidence" value="ECO:0007669"/>
    <property type="project" value="InterPro"/>
</dbReference>
<evidence type="ECO:0000256" key="2">
    <source>
        <dbReference type="SAM" id="MobiDB-lite"/>
    </source>
</evidence>
<dbReference type="EMBL" id="KL142416">
    <property type="protein sequence ID" value="KDR67275.1"/>
    <property type="molecule type" value="Genomic_DNA"/>
</dbReference>